<protein>
    <recommendedName>
        <fullName evidence="1">Protein kinase domain-containing protein</fullName>
    </recommendedName>
</protein>
<dbReference type="Proteomes" id="UP001470230">
    <property type="component" value="Unassembled WGS sequence"/>
</dbReference>
<dbReference type="SUPFAM" id="SSF56112">
    <property type="entry name" value="Protein kinase-like (PK-like)"/>
    <property type="match status" value="1"/>
</dbReference>
<dbReference type="InterPro" id="IPR000719">
    <property type="entry name" value="Prot_kinase_dom"/>
</dbReference>
<dbReference type="EMBL" id="JAPFFF010000001">
    <property type="protein sequence ID" value="KAK8898209.1"/>
    <property type="molecule type" value="Genomic_DNA"/>
</dbReference>
<dbReference type="PANTHER" id="PTHR23257">
    <property type="entry name" value="SERINE-THREONINE PROTEIN KINASE"/>
    <property type="match status" value="1"/>
</dbReference>
<dbReference type="PROSITE" id="PS50011">
    <property type="entry name" value="PROTEIN_KINASE_DOM"/>
    <property type="match status" value="1"/>
</dbReference>
<evidence type="ECO:0000313" key="2">
    <source>
        <dbReference type="EMBL" id="KAK8898209.1"/>
    </source>
</evidence>
<feature type="domain" description="Protein kinase" evidence="1">
    <location>
        <begin position="1"/>
        <end position="187"/>
    </location>
</feature>
<proteinExistence type="predicted"/>
<evidence type="ECO:0000259" key="1">
    <source>
        <dbReference type="PROSITE" id="PS50011"/>
    </source>
</evidence>
<dbReference type="Pfam" id="PF00069">
    <property type="entry name" value="Pkinase"/>
    <property type="match status" value="1"/>
</dbReference>
<dbReference type="Gene3D" id="1.10.510.10">
    <property type="entry name" value="Transferase(Phosphotransferase) domain 1"/>
    <property type="match status" value="1"/>
</dbReference>
<gene>
    <name evidence="2" type="ORF">M9Y10_000485</name>
</gene>
<name>A0ABR2L4D3_9EUKA</name>
<dbReference type="InterPro" id="IPR011009">
    <property type="entry name" value="Kinase-like_dom_sf"/>
</dbReference>
<dbReference type="InterPro" id="IPR050167">
    <property type="entry name" value="Ser_Thr_protein_kinase"/>
</dbReference>
<reference evidence="2 3" key="1">
    <citation type="submission" date="2024-04" db="EMBL/GenBank/DDBJ databases">
        <title>Tritrichomonas musculus Genome.</title>
        <authorList>
            <person name="Alves-Ferreira E."/>
            <person name="Grigg M."/>
            <person name="Lorenzi H."/>
            <person name="Galac M."/>
        </authorList>
    </citation>
    <scope>NUCLEOTIDE SEQUENCE [LARGE SCALE GENOMIC DNA]</scope>
    <source>
        <strain evidence="2 3">EAF2021</strain>
    </source>
</reference>
<accession>A0ABR2L4D3</accession>
<comment type="caution">
    <text evidence="2">The sequence shown here is derived from an EMBL/GenBank/DDBJ whole genome shotgun (WGS) entry which is preliminary data.</text>
</comment>
<organism evidence="2 3">
    <name type="scientific">Tritrichomonas musculus</name>
    <dbReference type="NCBI Taxonomy" id="1915356"/>
    <lineage>
        <taxon>Eukaryota</taxon>
        <taxon>Metamonada</taxon>
        <taxon>Parabasalia</taxon>
        <taxon>Tritrichomonadida</taxon>
        <taxon>Tritrichomonadidae</taxon>
        <taxon>Tritrichomonas</taxon>
    </lineage>
</organism>
<sequence length="187" mass="21665">MNINRKDHLSFLREIHILTSNYPTILKLEGWCVIDKIFILTEYMTKGTLNDKINDSSISCTAELTPTQKQIILYGISNGEYLHSKKIINVDFKPSNILLDKNLCPKISDFNLSKFISNIDHLYDCSHIFGTFRFISPEIYNEKPYNSKIDVFSFGITAYELITNQPFNIEDLVENENDTNISKEHMN</sequence>
<dbReference type="PANTHER" id="PTHR23257:SF958">
    <property type="entry name" value="SERINE_THREONINE-PROTEIN KINASE WNK4"/>
    <property type="match status" value="1"/>
</dbReference>
<evidence type="ECO:0000313" key="3">
    <source>
        <dbReference type="Proteomes" id="UP001470230"/>
    </source>
</evidence>
<keyword evidence="3" id="KW-1185">Reference proteome</keyword>